<evidence type="ECO:0000256" key="2">
    <source>
        <dbReference type="ARBA" id="ARBA00013090"/>
    </source>
</evidence>
<dbReference type="PANTHER" id="PTHR21198">
    <property type="entry name" value="GLUTAMATE RACEMASE"/>
    <property type="match status" value="1"/>
</dbReference>
<dbReference type="OrthoDB" id="9801055at2"/>
<evidence type="ECO:0000256" key="4">
    <source>
        <dbReference type="ARBA" id="ARBA00022984"/>
    </source>
</evidence>
<reference evidence="8 9" key="1">
    <citation type="journal article" date="2003" name="J. Bacteriol.">
        <title>Complete genome sequence of the ammonia-oxidizing bacterium and obligate chemolithoautotroph Nitrosomonas europaea.</title>
        <authorList>
            <person name="Chain P."/>
            <person name="Lamerdin J."/>
            <person name="Larimer F."/>
            <person name="Regala W."/>
            <person name="Land M."/>
            <person name="Hauser L."/>
            <person name="Hooper A."/>
            <person name="Klotz M."/>
            <person name="Norton J."/>
            <person name="Sayavedra-Soto L."/>
            <person name="Arciero D."/>
            <person name="Hommes N."/>
            <person name="Whittaker M."/>
            <person name="Arp D."/>
        </authorList>
    </citation>
    <scope>NUCLEOTIDE SEQUENCE [LARGE SCALE GENOMIC DNA]</scope>
    <source>
        <strain evidence="9">ATCC 19718 / CIP 103999 / KCTC 2705 / NBRC 14298</strain>
    </source>
</reference>
<dbReference type="EMBL" id="AL954747">
    <property type="protein sequence ID" value="CAD84360.1"/>
    <property type="molecule type" value="Genomic_DNA"/>
</dbReference>
<dbReference type="SUPFAM" id="SSF53681">
    <property type="entry name" value="Aspartate/glutamate racemase"/>
    <property type="match status" value="2"/>
</dbReference>
<dbReference type="GO" id="GO:0008881">
    <property type="term" value="F:glutamate racemase activity"/>
    <property type="evidence" value="ECO:0007669"/>
    <property type="project" value="UniProtKB-UniRule"/>
</dbReference>
<evidence type="ECO:0000256" key="1">
    <source>
        <dbReference type="ARBA" id="ARBA00001602"/>
    </source>
</evidence>
<dbReference type="PANTHER" id="PTHR21198:SF2">
    <property type="entry name" value="GLUTAMATE RACEMASE"/>
    <property type="match status" value="1"/>
</dbReference>
<dbReference type="STRING" id="228410.NE0449"/>
<evidence type="ECO:0000256" key="3">
    <source>
        <dbReference type="ARBA" id="ARBA00022960"/>
    </source>
</evidence>
<dbReference type="Proteomes" id="UP000001416">
    <property type="component" value="Chromosome"/>
</dbReference>
<evidence type="ECO:0000313" key="8">
    <source>
        <dbReference type="EMBL" id="CAD84360.1"/>
    </source>
</evidence>
<dbReference type="Gene3D" id="3.40.50.1860">
    <property type="match status" value="2"/>
</dbReference>
<dbReference type="HOGENOM" id="CLU_052344_1_0_4"/>
<protein>
    <recommendedName>
        <fullName evidence="2 7">Glutamate racemase</fullName>
        <ecNumber evidence="2 7">5.1.1.3</ecNumber>
    </recommendedName>
</protein>
<feature type="active site" description="Proton donor/acceptor" evidence="7">
    <location>
        <position position="183"/>
    </location>
</feature>
<organism evidence="8 9">
    <name type="scientific">Nitrosomonas europaea (strain ATCC 19718 / CIP 103999 / KCTC 2705 / NBRC 14298)</name>
    <dbReference type="NCBI Taxonomy" id="228410"/>
    <lineage>
        <taxon>Bacteria</taxon>
        <taxon>Pseudomonadati</taxon>
        <taxon>Pseudomonadota</taxon>
        <taxon>Betaproteobacteria</taxon>
        <taxon>Nitrosomonadales</taxon>
        <taxon>Nitrosomonadaceae</taxon>
        <taxon>Nitrosomonas</taxon>
    </lineage>
</organism>
<dbReference type="InterPro" id="IPR004391">
    <property type="entry name" value="Glu_race"/>
</dbReference>
<comment type="similarity">
    <text evidence="7">Belongs to the aspartate/glutamate racemases family.</text>
</comment>
<feature type="binding site" evidence="7">
    <location>
        <begin position="74"/>
        <end position="75"/>
    </location>
    <ligand>
        <name>substrate</name>
    </ligand>
</feature>
<dbReference type="GeneID" id="87103658"/>
<dbReference type="RefSeq" id="WP_011111084.1">
    <property type="nucleotide sequence ID" value="NC_004757.1"/>
</dbReference>
<evidence type="ECO:0000313" key="9">
    <source>
        <dbReference type="Proteomes" id="UP000001416"/>
    </source>
</evidence>
<keyword evidence="6 7" id="KW-0961">Cell wall biogenesis/degradation</keyword>
<name>Q820Q6_NITEU</name>
<accession>Q820Q6</accession>
<keyword evidence="3 7" id="KW-0133">Cell shape</keyword>
<dbReference type="InterPro" id="IPR015942">
    <property type="entry name" value="Asp/Glu/hydantoin_racemase"/>
</dbReference>
<dbReference type="PROSITE" id="PS00923">
    <property type="entry name" value="ASP_GLU_RACEMASE_1"/>
    <property type="match status" value="1"/>
</dbReference>
<dbReference type="GO" id="GO:0008360">
    <property type="term" value="P:regulation of cell shape"/>
    <property type="evidence" value="ECO:0007669"/>
    <property type="project" value="UniProtKB-KW"/>
</dbReference>
<feature type="binding site" evidence="7">
    <location>
        <begin position="42"/>
        <end position="43"/>
    </location>
    <ligand>
        <name>substrate</name>
    </ligand>
</feature>
<feature type="binding site" evidence="7">
    <location>
        <begin position="184"/>
        <end position="185"/>
    </location>
    <ligand>
        <name>substrate</name>
    </ligand>
</feature>
<dbReference type="GO" id="GO:0071555">
    <property type="term" value="P:cell wall organization"/>
    <property type="evidence" value="ECO:0007669"/>
    <property type="project" value="UniProtKB-KW"/>
</dbReference>
<sequence>MQSGFVGIFDSGVGGLAVYRAARKLLPHQAFVYVADSGFAPYGSRESAYIIRRVTEIADALVNNGAKALVVACNTATVTTVTALRAKYSLPIIGIEPAIKPAAAISRNGRIVVLTTRRTAESEAVAQLCVRYGTHVQIMLQPCPGLADQVEAGNIDGEEVKEMLRQYLAPAVSLANDVVVLGCTHFTFLADQIQNLAGPQVTIIEPSEAVARQLAHRLSSSKMISVNQAQAAEAFYTTAASPSAVGDIMSKLLGRRIEVLAANGLGLASIA</sequence>
<comment type="pathway">
    <text evidence="7">Cell wall biogenesis; peptidoglycan biosynthesis.</text>
</comment>
<comment type="function">
    <text evidence="7">Provides the (R)-glutamate required for cell wall biosynthesis.</text>
</comment>
<keyword evidence="9" id="KW-1185">Reference proteome</keyword>
<keyword evidence="4 7" id="KW-0573">Peptidoglycan synthesis</keyword>
<dbReference type="PhylomeDB" id="Q820Q6"/>
<dbReference type="KEGG" id="neu:NE0449"/>
<evidence type="ECO:0000256" key="7">
    <source>
        <dbReference type="HAMAP-Rule" id="MF_00258"/>
    </source>
</evidence>
<dbReference type="Pfam" id="PF01177">
    <property type="entry name" value="Asp_Glu_race"/>
    <property type="match status" value="1"/>
</dbReference>
<proteinExistence type="inferred from homology"/>
<keyword evidence="5 7" id="KW-0413">Isomerase</keyword>
<evidence type="ECO:0000256" key="5">
    <source>
        <dbReference type="ARBA" id="ARBA00023235"/>
    </source>
</evidence>
<comment type="catalytic activity">
    <reaction evidence="1 7">
        <text>L-glutamate = D-glutamate</text>
        <dbReference type="Rhea" id="RHEA:12813"/>
        <dbReference type="ChEBI" id="CHEBI:29985"/>
        <dbReference type="ChEBI" id="CHEBI:29986"/>
        <dbReference type="EC" id="5.1.1.3"/>
    </reaction>
</comment>
<feature type="active site" description="Proton donor/acceptor" evidence="7">
    <location>
        <position position="73"/>
    </location>
</feature>
<dbReference type="AlphaFoldDB" id="Q820Q6"/>
<evidence type="ECO:0000256" key="6">
    <source>
        <dbReference type="ARBA" id="ARBA00023316"/>
    </source>
</evidence>
<dbReference type="InterPro" id="IPR001920">
    <property type="entry name" value="Asp/Glu_race"/>
</dbReference>
<dbReference type="GO" id="GO:0009252">
    <property type="term" value="P:peptidoglycan biosynthetic process"/>
    <property type="evidence" value="ECO:0007669"/>
    <property type="project" value="UniProtKB-UniRule"/>
</dbReference>
<dbReference type="UniPathway" id="UPA00219"/>
<dbReference type="NCBIfam" id="TIGR00067">
    <property type="entry name" value="glut_race"/>
    <property type="match status" value="1"/>
</dbReference>
<feature type="binding site" evidence="7">
    <location>
        <begin position="10"/>
        <end position="11"/>
    </location>
    <ligand>
        <name>substrate</name>
    </ligand>
</feature>
<dbReference type="InterPro" id="IPR018187">
    <property type="entry name" value="Asp/Glu_racemase_AS_1"/>
</dbReference>
<dbReference type="eggNOG" id="COG0796">
    <property type="taxonomic scope" value="Bacteria"/>
</dbReference>
<dbReference type="EC" id="5.1.1.3" evidence="2 7"/>
<gene>
    <name evidence="7 8" type="primary">murI</name>
    <name evidence="8" type="ordered locus">NE0449</name>
</gene>
<dbReference type="FunFam" id="3.40.50.1860:FF:000001">
    <property type="entry name" value="Glutamate racemase"/>
    <property type="match status" value="1"/>
</dbReference>
<dbReference type="HAMAP" id="MF_00258">
    <property type="entry name" value="Glu_racemase"/>
    <property type="match status" value="1"/>
</dbReference>